<dbReference type="AlphaFoldDB" id="L9KWE1"/>
<sequence>MSPAVLSYYDRKAKLVCGYYPSRIKIFPGQGWTFGPYNPLASGTMRSRPARRHRARLSPRAVSRAGDEGPPGAIIPVFVRKAPQVTCPPEKVAAAGLSRRAGECPATEEGQSRTVRVSTVLSERAGGPTPRSSGPDSGAMTDDASRPPIQPAFQSSEEEDWKITIEVFRITLVQPCTVPDTYVGAGLHFQPDSLLLDCFILSPDHHSCLIPRGQWERERPPAFWSELEQTQPKAAKASLLVTPCYAGHPGRTAVVYSFMDPTRYRGTRDCYLRCRNQQLRAWCRWGAAGRGRPQLLQQEPVSQTAMSQSLVEQPRVFVDLVLPESRGLCFVDVSGFTRAPLGQRTPQVAVFVDLVLPESRGLCFVDVSGFTRAPLGQRTPQVAGADRQRAEYLPSLLLQPEKDSSGCHSFAPLNQGPTSAGTAPSGTNSGRHADWWALPQAVTGSREDVPCPPPSGVPIGLPLLRLQHKRADLVRDSETWEKSSPRGHPREQLAHTGPAQLAAVAAACLLPQVLFSAGLQDKPSDFWSTDCVSFLPLWSPSIQPRLGHEPCLHVCSSECHETPRQPQQLGVPRDATAATKHSAHHSFGSSPAFHCPFNKRINSLSIWERGSLHVRVKAPACRTEHTPGAALTTATLPAPITRRPTYNVSVENQTPLLIITATLMREAEWTPACTGMARPGTGFALPGDLSLSPARGFTAVRNTHASPREPSRLAGVDQVPVPGPDTFPGLCVSSLAGQSTGHGAFRNCSSLWMQAV</sequence>
<feature type="compositionally biased region" description="Polar residues" evidence="1">
    <location>
        <begin position="415"/>
        <end position="430"/>
    </location>
</feature>
<evidence type="ECO:0000313" key="3">
    <source>
        <dbReference type="Proteomes" id="UP000011518"/>
    </source>
</evidence>
<protein>
    <submittedName>
        <fullName evidence="2">Uncharacterized protein</fullName>
    </submittedName>
</protein>
<dbReference type="EMBL" id="KB320633">
    <property type="protein sequence ID" value="ELW66988.1"/>
    <property type="molecule type" value="Genomic_DNA"/>
</dbReference>
<feature type="region of interest" description="Disordered" evidence="1">
    <location>
        <begin position="403"/>
        <end position="432"/>
    </location>
</feature>
<reference evidence="3" key="2">
    <citation type="journal article" date="2013" name="Nat. Commun.">
        <title>Genome of the Chinese tree shrew.</title>
        <authorList>
            <person name="Fan Y."/>
            <person name="Huang Z.Y."/>
            <person name="Cao C.C."/>
            <person name="Chen C.S."/>
            <person name="Chen Y.X."/>
            <person name="Fan D.D."/>
            <person name="He J."/>
            <person name="Hou H.L."/>
            <person name="Hu L."/>
            <person name="Hu X.T."/>
            <person name="Jiang X.T."/>
            <person name="Lai R."/>
            <person name="Lang Y.S."/>
            <person name="Liang B."/>
            <person name="Liao S.G."/>
            <person name="Mu D."/>
            <person name="Ma Y.Y."/>
            <person name="Niu Y.Y."/>
            <person name="Sun X.Q."/>
            <person name="Xia J.Q."/>
            <person name="Xiao J."/>
            <person name="Xiong Z.Q."/>
            <person name="Xu L."/>
            <person name="Yang L."/>
            <person name="Zhang Y."/>
            <person name="Zhao W."/>
            <person name="Zhao X.D."/>
            <person name="Zheng Y.T."/>
            <person name="Zhou J.M."/>
            <person name="Zhu Y.B."/>
            <person name="Zhang G.J."/>
            <person name="Wang J."/>
            <person name="Yao Y.G."/>
        </authorList>
    </citation>
    <scope>NUCLEOTIDE SEQUENCE [LARGE SCALE GENOMIC DNA]</scope>
</reference>
<dbReference type="Proteomes" id="UP000011518">
    <property type="component" value="Unassembled WGS sequence"/>
</dbReference>
<feature type="region of interest" description="Disordered" evidence="1">
    <location>
        <begin position="98"/>
        <end position="156"/>
    </location>
</feature>
<evidence type="ECO:0000256" key="1">
    <source>
        <dbReference type="SAM" id="MobiDB-lite"/>
    </source>
</evidence>
<gene>
    <name evidence="2" type="ORF">TREES_T100020463</name>
</gene>
<organism evidence="2 3">
    <name type="scientific">Tupaia chinensis</name>
    <name type="common">Chinese tree shrew</name>
    <name type="synonym">Tupaia belangeri chinensis</name>
    <dbReference type="NCBI Taxonomy" id="246437"/>
    <lineage>
        <taxon>Eukaryota</taxon>
        <taxon>Metazoa</taxon>
        <taxon>Chordata</taxon>
        <taxon>Craniata</taxon>
        <taxon>Vertebrata</taxon>
        <taxon>Euteleostomi</taxon>
        <taxon>Mammalia</taxon>
        <taxon>Eutheria</taxon>
        <taxon>Euarchontoglires</taxon>
        <taxon>Scandentia</taxon>
        <taxon>Tupaiidae</taxon>
        <taxon>Tupaia</taxon>
    </lineage>
</organism>
<keyword evidence="3" id="KW-1185">Reference proteome</keyword>
<feature type="compositionally biased region" description="Polar residues" evidence="1">
    <location>
        <begin position="112"/>
        <end position="121"/>
    </location>
</feature>
<proteinExistence type="predicted"/>
<name>L9KWE1_TUPCH</name>
<evidence type="ECO:0000313" key="2">
    <source>
        <dbReference type="EMBL" id="ELW66988.1"/>
    </source>
</evidence>
<accession>L9KWE1</accession>
<dbReference type="InParanoid" id="L9KWE1"/>
<reference evidence="3" key="1">
    <citation type="submission" date="2012-07" db="EMBL/GenBank/DDBJ databases">
        <title>Genome of the Chinese tree shrew, a rising model animal genetically related to primates.</title>
        <authorList>
            <person name="Zhang G."/>
            <person name="Fan Y."/>
            <person name="Yao Y."/>
            <person name="Huang Z."/>
        </authorList>
    </citation>
    <scope>NUCLEOTIDE SEQUENCE [LARGE SCALE GENOMIC DNA]</scope>
</reference>